<evidence type="ECO:0000259" key="1">
    <source>
        <dbReference type="PROSITE" id="PS50112"/>
    </source>
</evidence>
<dbReference type="PROSITE" id="PS50887">
    <property type="entry name" value="GGDEF"/>
    <property type="match status" value="1"/>
</dbReference>
<gene>
    <name evidence="4" type="ORF">E2626_00495</name>
</gene>
<sequence>MKEYFKGEDVMFEYSHRNAESLFDFVRLFDYVEDLVFLMGVQGDQVIYEYINQAAKNMTALSDWVIGKTVSQVVRAKAEAAALNGQYLNVAIMKKSIHFTHTINNGTELYTGDTTLYPLLDSNGECRFILGIVRDVTEKHLLEQKLLETEELFRIITENTMDVIRIIDPNGMIQYSSPSSEVIAGYNADFYKGKHFSEVIHKDDRERAKEQFQLLIAEKRSAVVEIRHIHKNGYSIWKEVVATPILENDQVKSVVTSSRDITERIEYKEKLSKMAFYDYLSGLPNRRLIDDRLEMAIHLAERTGKKVGLLFLDGRDFKTINDQFGHEMGDEVIKAAARILEKCVRKVDTVGRLGGDEYVVVLPDISQDEDIFAVASRISEALDEPVTVKNTVLNFMLDIGIAIYPTHANQKKTLVNCADHALYQAKKHRDAVFKVFDPEIS</sequence>
<dbReference type="PANTHER" id="PTHR44757">
    <property type="entry name" value="DIGUANYLATE CYCLASE DGCP"/>
    <property type="match status" value="1"/>
</dbReference>
<dbReference type="FunFam" id="3.30.70.270:FF:000001">
    <property type="entry name" value="Diguanylate cyclase domain protein"/>
    <property type="match status" value="1"/>
</dbReference>
<dbReference type="SMART" id="SM00267">
    <property type="entry name" value="GGDEF"/>
    <property type="match status" value="1"/>
</dbReference>
<keyword evidence="5" id="KW-1185">Reference proteome</keyword>
<dbReference type="PROSITE" id="PS50112">
    <property type="entry name" value="PAS"/>
    <property type="match status" value="1"/>
</dbReference>
<dbReference type="Proteomes" id="UP000297776">
    <property type="component" value="Unassembled WGS sequence"/>
</dbReference>
<comment type="caution">
    <text evidence="4">The sequence shown here is derived from an EMBL/GenBank/DDBJ whole genome shotgun (WGS) entry which is preliminary data.</text>
</comment>
<reference evidence="4 5" key="1">
    <citation type="submission" date="2019-03" db="EMBL/GenBank/DDBJ databases">
        <authorList>
            <person name="Yang Y."/>
        </authorList>
    </citation>
    <scope>NUCLEOTIDE SEQUENCE [LARGE SCALE GENOMIC DNA]</scope>
    <source>
        <strain evidence="4 5">ASL-1</strain>
    </source>
</reference>
<dbReference type="OrthoDB" id="2624050at2"/>
<dbReference type="PROSITE" id="PS50113">
    <property type="entry name" value="PAC"/>
    <property type="match status" value="2"/>
</dbReference>
<dbReference type="CDD" id="cd01949">
    <property type="entry name" value="GGDEF"/>
    <property type="match status" value="1"/>
</dbReference>
<dbReference type="InterPro" id="IPR043128">
    <property type="entry name" value="Rev_trsase/Diguanyl_cyclase"/>
</dbReference>
<dbReference type="InterPro" id="IPR013656">
    <property type="entry name" value="PAS_4"/>
</dbReference>
<proteinExistence type="predicted"/>
<dbReference type="CDD" id="cd00130">
    <property type="entry name" value="PAS"/>
    <property type="match status" value="1"/>
</dbReference>
<dbReference type="NCBIfam" id="TIGR00229">
    <property type="entry name" value="sensory_box"/>
    <property type="match status" value="1"/>
</dbReference>
<dbReference type="NCBIfam" id="TIGR00254">
    <property type="entry name" value="GGDEF"/>
    <property type="match status" value="1"/>
</dbReference>
<dbReference type="Gene3D" id="3.30.70.270">
    <property type="match status" value="1"/>
</dbReference>
<dbReference type="InterPro" id="IPR000700">
    <property type="entry name" value="PAS-assoc_C"/>
</dbReference>
<dbReference type="Pfam" id="PF00990">
    <property type="entry name" value="GGDEF"/>
    <property type="match status" value="1"/>
</dbReference>
<feature type="domain" description="PAC" evidence="2">
    <location>
        <begin position="222"/>
        <end position="273"/>
    </location>
</feature>
<dbReference type="PANTHER" id="PTHR44757:SF2">
    <property type="entry name" value="BIOFILM ARCHITECTURE MAINTENANCE PROTEIN MBAA"/>
    <property type="match status" value="1"/>
</dbReference>
<dbReference type="EMBL" id="SORX01000001">
    <property type="protein sequence ID" value="TFE03839.1"/>
    <property type="molecule type" value="Genomic_DNA"/>
</dbReference>
<dbReference type="InterPro" id="IPR001610">
    <property type="entry name" value="PAC"/>
</dbReference>
<evidence type="ECO:0000259" key="3">
    <source>
        <dbReference type="PROSITE" id="PS50887"/>
    </source>
</evidence>
<evidence type="ECO:0000259" key="2">
    <source>
        <dbReference type="PROSITE" id="PS50113"/>
    </source>
</evidence>
<dbReference type="InterPro" id="IPR052155">
    <property type="entry name" value="Biofilm_reg_signaling"/>
</dbReference>
<dbReference type="Pfam" id="PF08448">
    <property type="entry name" value="PAS_4"/>
    <property type="match status" value="1"/>
</dbReference>
<evidence type="ECO:0000313" key="4">
    <source>
        <dbReference type="EMBL" id="TFE03839.1"/>
    </source>
</evidence>
<dbReference type="SUPFAM" id="SSF55073">
    <property type="entry name" value="Nucleotide cyclase"/>
    <property type="match status" value="1"/>
</dbReference>
<feature type="domain" description="PAS" evidence="1">
    <location>
        <begin position="149"/>
        <end position="219"/>
    </location>
</feature>
<dbReference type="InterPro" id="IPR035965">
    <property type="entry name" value="PAS-like_dom_sf"/>
</dbReference>
<protein>
    <submittedName>
        <fullName evidence="4">Sensor domain-containing diguanylate cyclase</fullName>
    </submittedName>
</protein>
<dbReference type="InterPro" id="IPR000014">
    <property type="entry name" value="PAS"/>
</dbReference>
<accession>A0A4Y8LQT9</accession>
<dbReference type="InterPro" id="IPR029787">
    <property type="entry name" value="Nucleotide_cyclase"/>
</dbReference>
<dbReference type="SMART" id="SM00091">
    <property type="entry name" value="PAS"/>
    <property type="match status" value="1"/>
</dbReference>
<dbReference type="SMART" id="SM00086">
    <property type="entry name" value="PAC"/>
    <property type="match status" value="2"/>
</dbReference>
<dbReference type="InterPro" id="IPR000160">
    <property type="entry name" value="GGDEF_dom"/>
</dbReference>
<dbReference type="AlphaFoldDB" id="A0A4Y8LQT9"/>
<organism evidence="4 5">
    <name type="scientific">Jeotgalibacillus salarius</name>
    <dbReference type="NCBI Taxonomy" id="546023"/>
    <lineage>
        <taxon>Bacteria</taxon>
        <taxon>Bacillati</taxon>
        <taxon>Bacillota</taxon>
        <taxon>Bacilli</taxon>
        <taxon>Bacillales</taxon>
        <taxon>Caryophanaceae</taxon>
        <taxon>Jeotgalibacillus</taxon>
    </lineage>
</organism>
<feature type="domain" description="GGDEF" evidence="3">
    <location>
        <begin position="305"/>
        <end position="438"/>
    </location>
</feature>
<feature type="domain" description="PAC" evidence="2">
    <location>
        <begin position="93"/>
        <end position="148"/>
    </location>
</feature>
<dbReference type="Pfam" id="PF13426">
    <property type="entry name" value="PAS_9"/>
    <property type="match status" value="1"/>
</dbReference>
<name>A0A4Y8LQT9_9BACL</name>
<dbReference type="Gene3D" id="3.30.450.20">
    <property type="entry name" value="PAS domain"/>
    <property type="match status" value="2"/>
</dbReference>
<evidence type="ECO:0000313" key="5">
    <source>
        <dbReference type="Proteomes" id="UP000297776"/>
    </source>
</evidence>
<dbReference type="SUPFAM" id="SSF55785">
    <property type="entry name" value="PYP-like sensor domain (PAS domain)"/>
    <property type="match status" value="2"/>
</dbReference>